<dbReference type="InterPro" id="IPR006626">
    <property type="entry name" value="PbH1"/>
</dbReference>
<keyword evidence="2" id="KW-0732">Signal</keyword>
<dbReference type="InterPro" id="IPR011050">
    <property type="entry name" value="Pectin_lyase_fold/virulence"/>
</dbReference>
<sequence length="893" mass="91465">MRAGLALVVAVSTSAALLIAPPAHAQAETLHVNQITGCSDSGPGSATTPYCTLQAAADVVEPGQTIKVGQVQQAAVFTRSGTEDAPITITGGEVTVPSGPRDALITLDHVEHVVLHDLRTSPGYHDPAVLVDGGSHVTIDRLRARGHGGHGVRITDATDVVVSRSWLDGEGRPVQVSGGARVTVTGNVMERYRNLGVLVESTTDAAITGNTIDGACGAALAITGATTVSVQNNVVSAPCSRRAIEVDAAAVPGTTLDYNIVDGWPPYRWGDDYYLSPAELYAATGQGAHDSDVHPDDGDAEVDSGNADAPGVIDPAFDGPRVDDPRVANTGSGAYPYLDRGAREAQDRFVRWSVSVSATRAPVGGEVAVTSDVTSDWGFPVTCTIDFGDGTTAQACSAPHTFSAPGTYTVAFQATTPSKLVLDRQWQVTVVPAGGAMTPTVTADPYGAVSALLSVDLGPDHPWSPKSVRFDVGDGNPSWTFGDTLGTTRRFDRPGTYTVTATITDVAGNVATTKPITFTTYGSGFVSYGPARFLDTRTGGTARKVGPNGTVRLAVGGQRGIPADATAVIVNVTATNPSSSGFVTTYPDGATRPVVSTLNYTAGRTVSNPATVALGTGGHLNLYNGSGGTVDLVADVLGYYVRNGSADAMNQLWPQRVLDTRTGHGQEAGVPAVIPAGGTVSPVVATASPSDLAPGEATSVLLNVTVVNPAASGFVTAYPAGTARPTASNVNFAAGETIGKAVTVPVGQDGRVSFYAHARTNLIVTILGYYIPGGDGYFVPVRPERAVDTRTSGTPIAPRADVTHPLDGNAPPPRFGVTPRSVVSNVTVVNARGSGYLIAYALAGAAESTLNFTPAGGPVSNMALTGGSNGTFHNGSDGTADLLVDVSGYFFAA</sequence>
<dbReference type="Pfam" id="PF18911">
    <property type="entry name" value="PKD_4"/>
    <property type="match status" value="1"/>
</dbReference>
<dbReference type="InterPro" id="IPR000601">
    <property type="entry name" value="PKD_dom"/>
</dbReference>
<dbReference type="InterPro" id="IPR039448">
    <property type="entry name" value="Beta_helix"/>
</dbReference>
<accession>A0A7W7VDA3</accession>
<evidence type="ECO:0000313" key="5">
    <source>
        <dbReference type="Proteomes" id="UP000520767"/>
    </source>
</evidence>
<dbReference type="Proteomes" id="UP000520767">
    <property type="component" value="Unassembled WGS sequence"/>
</dbReference>
<feature type="chain" id="PRO_5031340595" description="PKD domain-containing protein" evidence="2">
    <location>
        <begin position="26"/>
        <end position="893"/>
    </location>
</feature>
<dbReference type="GO" id="GO:0005975">
    <property type="term" value="P:carbohydrate metabolic process"/>
    <property type="evidence" value="ECO:0007669"/>
    <property type="project" value="UniProtKB-ARBA"/>
</dbReference>
<feature type="region of interest" description="Disordered" evidence="1">
    <location>
        <begin position="311"/>
        <end position="333"/>
    </location>
</feature>
<organism evidence="4 5">
    <name type="scientific">Actinophytocola algeriensis</name>
    <dbReference type="NCBI Taxonomy" id="1768010"/>
    <lineage>
        <taxon>Bacteria</taxon>
        <taxon>Bacillati</taxon>
        <taxon>Actinomycetota</taxon>
        <taxon>Actinomycetes</taxon>
        <taxon>Pseudonocardiales</taxon>
        <taxon>Pseudonocardiaceae</taxon>
    </lineage>
</organism>
<dbReference type="InterPro" id="IPR022409">
    <property type="entry name" value="PKD/Chitinase_dom"/>
</dbReference>
<dbReference type="Gene3D" id="2.60.40.10">
    <property type="entry name" value="Immunoglobulins"/>
    <property type="match status" value="2"/>
</dbReference>
<keyword evidence="5" id="KW-1185">Reference proteome</keyword>
<feature type="signal peptide" evidence="2">
    <location>
        <begin position="1"/>
        <end position="25"/>
    </location>
</feature>
<dbReference type="EMBL" id="JACHJQ010000002">
    <property type="protein sequence ID" value="MBB4905775.1"/>
    <property type="molecule type" value="Genomic_DNA"/>
</dbReference>
<dbReference type="SUPFAM" id="SSF51126">
    <property type="entry name" value="Pectin lyase-like"/>
    <property type="match status" value="1"/>
</dbReference>
<gene>
    <name evidence="4" type="ORF">FHR82_001992</name>
</gene>
<proteinExistence type="predicted"/>
<evidence type="ECO:0000259" key="3">
    <source>
        <dbReference type="PROSITE" id="PS50093"/>
    </source>
</evidence>
<dbReference type="Pfam" id="PF00801">
    <property type="entry name" value="PKD"/>
    <property type="match status" value="1"/>
</dbReference>
<dbReference type="Gene3D" id="2.160.20.10">
    <property type="entry name" value="Single-stranded right-handed beta-helix, Pectin lyase-like"/>
    <property type="match status" value="1"/>
</dbReference>
<evidence type="ECO:0000256" key="1">
    <source>
        <dbReference type="SAM" id="MobiDB-lite"/>
    </source>
</evidence>
<dbReference type="RefSeq" id="WP_184809955.1">
    <property type="nucleotide sequence ID" value="NZ_JACHJQ010000002.1"/>
</dbReference>
<dbReference type="SMART" id="SM00710">
    <property type="entry name" value="PbH1"/>
    <property type="match status" value="6"/>
</dbReference>
<feature type="domain" description="PKD" evidence="3">
    <location>
        <begin position="378"/>
        <end position="437"/>
    </location>
</feature>
<evidence type="ECO:0000256" key="2">
    <source>
        <dbReference type="SAM" id="SignalP"/>
    </source>
</evidence>
<dbReference type="InterPro" id="IPR013783">
    <property type="entry name" value="Ig-like_fold"/>
</dbReference>
<comment type="caution">
    <text evidence="4">The sequence shown here is derived from an EMBL/GenBank/DDBJ whole genome shotgun (WGS) entry which is preliminary data.</text>
</comment>
<dbReference type="SMART" id="SM00089">
    <property type="entry name" value="PKD"/>
    <property type="match status" value="2"/>
</dbReference>
<dbReference type="InterPro" id="IPR012334">
    <property type="entry name" value="Pectin_lyas_fold"/>
</dbReference>
<feature type="domain" description="PKD" evidence="3">
    <location>
        <begin position="464"/>
        <end position="512"/>
    </location>
</feature>
<protein>
    <recommendedName>
        <fullName evidence="3">PKD domain-containing protein</fullName>
    </recommendedName>
</protein>
<dbReference type="SUPFAM" id="SSF49299">
    <property type="entry name" value="PKD domain"/>
    <property type="match status" value="2"/>
</dbReference>
<dbReference type="AlphaFoldDB" id="A0A7W7VDA3"/>
<evidence type="ECO:0000313" key="4">
    <source>
        <dbReference type="EMBL" id="MBB4905775.1"/>
    </source>
</evidence>
<dbReference type="InterPro" id="IPR035986">
    <property type="entry name" value="PKD_dom_sf"/>
</dbReference>
<dbReference type="CDD" id="cd00146">
    <property type="entry name" value="PKD"/>
    <property type="match status" value="1"/>
</dbReference>
<dbReference type="Pfam" id="PF13229">
    <property type="entry name" value="Beta_helix"/>
    <property type="match status" value="1"/>
</dbReference>
<name>A0A7W7VDA3_9PSEU</name>
<dbReference type="PROSITE" id="PS50093">
    <property type="entry name" value="PKD"/>
    <property type="match status" value="2"/>
</dbReference>
<feature type="region of interest" description="Disordered" evidence="1">
    <location>
        <begin position="789"/>
        <end position="816"/>
    </location>
</feature>
<reference evidence="4 5" key="1">
    <citation type="submission" date="2020-08" db="EMBL/GenBank/DDBJ databases">
        <title>Genomic Encyclopedia of Type Strains, Phase III (KMG-III): the genomes of soil and plant-associated and newly described type strains.</title>
        <authorList>
            <person name="Whitman W."/>
        </authorList>
    </citation>
    <scope>NUCLEOTIDE SEQUENCE [LARGE SCALE GENOMIC DNA]</scope>
    <source>
        <strain evidence="4 5">CECT 8960</strain>
    </source>
</reference>